<proteinExistence type="predicted"/>
<dbReference type="EMBL" id="CM047898">
    <property type="protein sequence ID" value="KAJ0105519.1"/>
    <property type="molecule type" value="Genomic_DNA"/>
</dbReference>
<keyword evidence="2" id="KW-1185">Reference proteome</keyword>
<evidence type="ECO:0000313" key="2">
    <source>
        <dbReference type="Proteomes" id="UP001164250"/>
    </source>
</evidence>
<comment type="caution">
    <text evidence="1">The sequence shown here is derived from an EMBL/GenBank/DDBJ whole genome shotgun (WGS) entry which is preliminary data.</text>
</comment>
<sequence>MTGTPLWRNGPPEKPVLCNACGSRWRTKGTLANYTPLHARAESDDYEDHRVARVKSISINKNKDVKVLKRKSSHDYMAAGGFVPDYNQGFRKVVEEDTSNRSSSGSAISNSESCVQFGSADASDLTGPAQSNVWDSLVPSKKRTCVNRPKPSPVEKLTKDLYTILHEQQSSYFSGSSEEDLLFESETPMVSVEIGHGSVLIRHPSSIARDEESEASSLSVENKQYSANEAYSRSLTLPVHNYNMGNNFSSSSMDKAKNPFGQGMQQDQLKSYSPTLTVKVSVSYKSYGKFKEWSYFITWAAYSMAVRIVRTFQETVTLKLKDNLTLVNFSVVWNCRDKFLHEKLQVLGNHNSPLCDIDLNRSQRVYPNYSLVCVLNFLSFCLYNFLLKIVETYHDQYACLQDILNFEVFLGHLTNEEQQQLLKYLPPLDTAKFPDSLRSMFDSLQFKENLASFQQLLAEGVFDLSFQGTSTEDCKTLKRLSLSHLTTSKWVERYNLLKHTLWLQKCKSNAGASIVARGPNAIASNNVLNVKRSRDSQNQKFPEAKNMMKSPKRVIVKATYENKELIDNDGSCFSPRSLFALPTDSSSLMLESLNFVDESSDQDLLLVDVPSNSSFPQAELLHPALSFGQASTSSSSVYPNPARP</sequence>
<dbReference type="Proteomes" id="UP001164250">
    <property type="component" value="Chromosome 2"/>
</dbReference>
<accession>A0ACC1C038</accession>
<name>A0ACC1C038_9ROSI</name>
<evidence type="ECO:0000313" key="1">
    <source>
        <dbReference type="EMBL" id="KAJ0105519.1"/>
    </source>
</evidence>
<reference evidence="2" key="1">
    <citation type="journal article" date="2023" name="G3 (Bethesda)">
        <title>Genome assembly and association tests identify interacting loci associated with vigor, precocity, and sex in interspecific pistachio rootstocks.</title>
        <authorList>
            <person name="Palmer W."/>
            <person name="Jacygrad E."/>
            <person name="Sagayaradj S."/>
            <person name="Cavanaugh K."/>
            <person name="Han R."/>
            <person name="Bertier L."/>
            <person name="Beede B."/>
            <person name="Kafkas S."/>
            <person name="Golino D."/>
            <person name="Preece J."/>
            <person name="Michelmore R."/>
        </authorList>
    </citation>
    <scope>NUCLEOTIDE SEQUENCE [LARGE SCALE GENOMIC DNA]</scope>
</reference>
<protein>
    <submittedName>
        <fullName evidence="1">Uncharacterized protein</fullName>
    </submittedName>
</protein>
<gene>
    <name evidence="1" type="ORF">Patl1_18368</name>
</gene>
<organism evidence="1 2">
    <name type="scientific">Pistacia atlantica</name>
    <dbReference type="NCBI Taxonomy" id="434234"/>
    <lineage>
        <taxon>Eukaryota</taxon>
        <taxon>Viridiplantae</taxon>
        <taxon>Streptophyta</taxon>
        <taxon>Embryophyta</taxon>
        <taxon>Tracheophyta</taxon>
        <taxon>Spermatophyta</taxon>
        <taxon>Magnoliopsida</taxon>
        <taxon>eudicotyledons</taxon>
        <taxon>Gunneridae</taxon>
        <taxon>Pentapetalae</taxon>
        <taxon>rosids</taxon>
        <taxon>malvids</taxon>
        <taxon>Sapindales</taxon>
        <taxon>Anacardiaceae</taxon>
        <taxon>Pistacia</taxon>
    </lineage>
</organism>